<dbReference type="InterPro" id="IPR050515">
    <property type="entry name" value="Beta-lactam/transpept"/>
</dbReference>
<dbReference type="CDD" id="cd06575">
    <property type="entry name" value="PASTA_Pbp2x-like_2"/>
    <property type="match status" value="1"/>
</dbReference>
<dbReference type="EMBL" id="JAPYYP010000010">
    <property type="protein sequence ID" value="MDA5108763.1"/>
    <property type="molecule type" value="Genomic_DNA"/>
</dbReference>
<evidence type="ECO:0000313" key="6">
    <source>
        <dbReference type="EMBL" id="MDA5108763.1"/>
    </source>
</evidence>
<dbReference type="Pfam" id="PF03793">
    <property type="entry name" value="PASTA"/>
    <property type="match status" value="2"/>
</dbReference>
<feature type="compositionally biased region" description="Gly residues" evidence="4">
    <location>
        <begin position="754"/>
        <end position="764"/>
    </location>
</feature>
<evidence type="ECO:0000256" key="2">
    <source>
        <dbReference type="ARBA" id="ARBA00007171"/>
    </source>
</evidence>
<sequence>MDTKRRVNWRILLLALCTILLFSGLTVRLWWLQTVEAAKLLDYAKIQWDDMEKTLKPKRGEILDRNGEKLAFEGKAYTVNARLKPQDEKDQDYVKDPYYTASRLAPILNAPVDKLLKYLTNPTAKVVELGRWGNKITEEQRSRILALQYPTLPNGQKVDENQLPGITLIETTRRYYPNDSFATHVLGYLDFEGTPRMGIELQLDKELRGEKGEMQVLTDRLGYQLPDGERKYKPAKDGLNVYLTIDRTIQGYVEQALDKAEQEFKPKGMTVVVSDPNTGEILAMGNRPQFNPNEYYKGIPNYTNHAVTSMFEPGSTFKIITLAAAIEEGLFNPNETYQSGTYRKIPGPPIRDHNNGAGWGTITFLKGVQRSSNVAFVILGYDRLKQDRLKKYFKDFGMGQLTGIELPNEKAGNLNNLENPRSPRDVAVTTFGQGVTVTAIQQVMAVGAIANGGELLKPHIVKELRDPNTGAVVKRNEREVVRRVVTESTAKQVRDILETVVTADEGTGKAYKIEGYHVAGKTGTAQKYNPDNGQVMEGHYIVSFIGFAPKDNPRLLVYVVVDDPQVGESYRTWGAKVVAPIFTSVMGRSLQYLQLKPDLQQVQQASDKTTAAAASLTPVQPVKELTVPKLVGMSTTAAQLRAQQDQLDVNVVGTGTKIVSQFPAAYEKVPTGTRVILVTDRVKGAKMPDFTGRSLRDVMEFASLLNIQVTQVGTGFVTQQSIKPGTVLNGGEKLQVTLQPASQLPQTPAATGAPTGGAPPGGASGAASTAPVSAAEEGTAGSAGQAPPGGQPDAGAVPAGGTTPAP</sequence>
<dbReference type="InterPro" id="IPR005311">
    <property type="entry name" value="PBP_dimer"/>
</dbReference>
<evidence type="ECO:0000256" key="3">
    <source>
        <dbReference type="ARBA" id="ARBA00023136"/>
    </source>
</evidence>
<evidence type="ECO:0000259" key="5">
    <source>
        <dbReference type="PROSITE" id="PS51178"/>
    </source>
</evidence>
<dbReference type="Gene3D" id="3.30.450.330">
    <property type="match status" value="1"/>
</dbReference>
<protein>
    <submittedName>
        <fullName evidence="6">Penicillin-binding transpeptidase domain-containing protein</fullName>
    </submittedName>
</protein>
<comment type="caution">
    <text evidence="6">The sequence shown here is derived from an EMBL/GenBank/DDBJ whole genome shotgun (WGS) entry which is preliminary data.</text>
</comment>
<comment type="subcellular location">
    <subcellularLocation>
        <location evidence="1">Membrane</location>
    </subcellularLocation>
</comment>
<dbReference type="Gene3D" id="3.90.1310.10">
    <property type="entry name" value="Penicillin-binding protein 2a (Domain 2)"/>
    <property type="match status" value="1"/>
</dbReference>
<dbReference type="InterPro" id="IPR005543">
    <property type="entry name" value="PASTA_dom"/>
</dbReference>
<dbReference type="InterPro" id="IPR001460">
    <property type="entry name" value="PCN-bd_Tpept"/>
</dbReference>
<dbReference type="InterPro" id="IPR036138">
    <property type="entry name" value="PBP_dimer_sf"/>
</dbReference>
<reference evidence="6" key="1">
    <citation type="submission" date="2022-12" db="EMBL/GenBank/DDBJ databases">
        <title>Draft genome sequence of the thermophilic strain Brevibacillus thermoruber HT42, isolated from Los Humeros, Puebla, Mexico, with biotechnological potential.</title>
        <authorList>
            <person name="Lara Sanchez J."/>
            <person name="Solis Palacios R."/>
            <person name="Bustos Baena A.S."/>
            <person name="Ruz Baez A.E."/>
            <person name="Espinosa Luna G."/>
            <person name="Oliart Ros R.M."/>
        </authorList>
    </citation>
    <scope>NUCLEOTIDE SEQUENCE</scope>
    <source>
        <strain evidence="6">HT42</strain>
    </source>
</reference>
<evidence type="ECO:0000256" key="1">
    <source>
        <dbReference type="ARBA" id="ARBA00004370"/>
    </source>
</evidence>
<dbReference type="GO" id="GO:0008658">
    <property type="term" value="F:penicillin binding"/>
    <property type="evidence" value="ECO:0007669"/>
    <property type="project" value="InterPro"/>
</dbReference>
<dbReference type="Pfam" id="PF03717">
    <property type="entry name" value="PBP_dimer"/>
    <property type="match status" value="1"/>
</dbReference>
<dbReference type="CDD" id="cd06576">
    <property type="entry name" value="PASTA_Pbp2x-like_1"/>
    <property type="match status" value="1"/>
</dbReference>
<feature type="compositionally biased region" description="Low complexity" evidence="4">
    <location>
        <begin position="765"/>
        <end position="806"/>
    </location>
</feature>
<organism evidence="6 7">
    <name type="scientific">Brevibacillus thermoruber</name>
    <dbReference type="NCBI Taxonomy" id="33942"/>
    <lineage>
        <taxon>Bacteria</taxon>
        <taxon>Bacillati</taxon>
        <taxon>Bacillota</taxon>
        <taxon>Bacilli</taxon>
        <taxon>Bacillales</taxon>
        <taxon>Paenibacillaceae</taxon>
        <taxon>Brevibacillus</taxon>
    </lineage>
</organism>
<dbReference type="GO" id="GO:0071555">
    <property type="term" value="P:cell wall organization"/>
    <property type="evidence" value="ECO:0007669"/>
    <property type="project" value="TreeGrafter"/>
</dbReference>
<dbReference type="Gene3D" id="3.40.710.10">
    <property type="entry name" value="DD-peptidase/beta-lactamase superfamily"/>
    <property type="match status" value="1"/>
</dbReference>
<dbReference type="PANTHER" id="PTHR30627:SF26">
    <property type="entry name" value="PENICILLIN-BINDING PROTEIN 2B"/>
    <property type="match status" value="1"/>
</dbReference>
<keyword evidence="3" id="KW-0472">Membrane</keyword>
<dbReference type="AlphaFoldDB" id="A0A9X3TQT2"/>
<evidence type="ECO:0000256" key="4">
    <source>
        <dbReference type="SAM" id="MobiDB-lite"/>
    </source>
</evidence>
<dbReference type="SUPFAM" id="SSF56519">
    <property type="entry name" value="Penicillin binding protein dimerisation domain"/>
    <property type="match status" value="1"/>
</dbReference>
<feature type="domain" description="PASTA" evidence="5">
    <location>
        <begin position="681"/>
        <end position="740"/>
    </location>
</feature>
<feature type="region of interest" description="Disordered" evidence="4">
    <location>
        <begin position="744"/>
        <end position="806"/>
    </location>
</feature>
<dbReference type="Proteomes" id="UP001151071">
    <property type="component" value="Unassembled WGS sequence"/>
</dbReference>
<keyword evidence="7" id="KW-1185">Reference proteome</keyword>
<accession>A0A9X3TQT2</accession>
<proteinExistence type="inferred from homology"/>
<name>A0A9X3TQT2_9BACL</name>
<comment type="similarity">
    <text evidence="2">Belongs to the transpeptidase family.</text>
</comment>
<dbReference type="SUPFAM" id="SSF56601">
    <property type="entry name" value="beta-lactamase/transpeptidase-like"/>
    <property type="match status" value="1"/>
</dbReference>
<dbReference type="InterPro" id="IPR012338">
    <property type="entry name" value="Beta-lactam/transpept-like"/>
</dbReference>
<feature type="domain" description="PASTA" evidence="5">
    <location>
        <begin position="620"/>
        <end position="680"/>
    </location>
</feature>
<dbReference type="PANTHER" id="PTHR30627">
    <property type="entry name" value="PEPTIDOGLYCAN D,D-TRANSPEPTIDASE"/>
    <property type="match status" value="1"/>
</dbReference>
<dbReference type="GO" id="GO:0005886">
    <property type="term" value="C:plasma membrane"/>
    <property type="evidence" value="ECO:0007669"/>
    <property type="project" value="TreeGrafter"/>
</dbReference>
<dbReference type="SUPFAM" id="SSF54184">
    <property type="entry name" value="Penicillin-binding protein 2x (pbp-2x), c-terminal domain"/>
    <property type="match status" value="2"/>
</dbReference>
<dbReference type="SMART" id="SM00740">
    <property type="entry name" value="PASTA"/>
    <property type="match status" value="2"/>
</dbReference>
<dbReference type="PROSITE" id="PS51178">
    <property type="entry name" value="PASTA"/>
    <property type="match status" value="2"/>
</dbReference>
<evidence type="ECO:0000313" key="7">
    <source>
        <dbReference type="Proteomes" id="UP001151071"/>
    </source>
</evidence>
<dbReference type="RefSeq" id="WP_029099946.1">
    <property type="nucleotide sequence ID" value="NZ_JAPYYP010000010.1"/>
</dbReference>
<gene>
    <name evidence="6" type="ORF">O3V59_10350</name>
</gene>
<dbReference type="Pfam" id="PF00905">
    <property type="entry name" value="Transpeptidase"/>
    <property type="match status" value="1"/>
</dbReference>